<accession>A0A3D8IVI7</accession>
<evidence type="ECO:0000256" key="4">
    <source>
        <dbReference type="ARBA" id="ARBA00022833"/>
    </source>
</evidence>
<keyword evidence="6" id="KW-0238">DNA-binding</keyword>
<comment type="caution">
    <text evidence="9">The sequence shown here is derived from an EMBL/GenBank/DDBJ whole genome shotgun (WGS) entry which is preliminary data.</text>
</comment>
<dbReference type="Gene3D" id="1.10.10.10">
    <property type="entry name" value="Winged helix-like DNA-binding domain superfamily/Winged helix DNA-binding domain"/>
    <property type="match status" value="1"/>
</dbReference>
<dbReference type="EMBL" id="NXLU01000004">
    <property type="protein sequence ID" value="RDU69033.1"/>
    <property type="molecule type" value="Genomic_DNA"/>
</dbReference>
<evidence type="ECO:0000256" key="3">
    <source>
        <dbReference type="ARBA" id="ARBA00022491"/>
    </source>
</evidence>
<dbReference type="GO" id="GO:0003700">
    <property type="term" value="F:DNA-binding transcription factor activity"/>
    <property type="evidence" value="ECO:0007669"/>
    <property type="project" value="InterPro"/>
</dbReference>
<evidence type="ECO:0000256" key="1">
    <source>
        <dbReference type="ARBA" id="ARBA00002997"/>
    </source>
</evidence>
<dbReference type="CDD" id="cd07153">
    <property type="entry name" value="Fur_like"/>
    <property type="match status" value="1"/>
</dbReference>
<sequence>MNFEQNLKNSGLKITPQRITILQEIEKVGHATVEEIYERILQIYPSISLATIYKNLISMCEAGIINEIKPPLQKQRYEINHTPHSHLICQICGSLQDVEINTAKMIELKEIPNDFQINAMSVSIYGICKKCKENL</sequence>
<comment type="cofactor">
    <cofactor evidence="8">
        <name>Zn(2+)</name>
        <dbReference type="ChEBI" id="CHEBI:29105"/>
    </cofactor>
    <text evidence="8">Binds 1 zinc ion per subunit.</text>
</comment>
<dbReference type="GO" id="GO:0045892">
    <property type="term" value="P:negative regulation of DNA-templated transcription"/>
    <property type="evidence" value="ECO:0007669"/>
    <property type="project" value="TreeGrafter"/>
</dbReference>
<dbReference type="Proteomes" id="UP000257067">
    <property type="component" value="Unassembled WGS sequence"/>
</dbReference>
<dbReference type="PANTHER" id="PTHR33202:SF7">
    <property type="entry name" value="FERRIC UPTAKE REGULATION PROTEIN"/>
    <property type="match status" value="1"/>
</dbReference>
<proteinExistence type="inferred from homology"/>
<comment type="function">
    <text evidence="1">Acts as a global negative controlling element, employing Fe(2+) as a cofactor to bind the operator of the repressed genes.</text>
</comment>
<dbReference type="OrthoDB" id="8659436at2"/>
<dbReference type="GO" id="GO:1900376">
    <property type="term" value="P:regulation of secondary metabolite biosynthetic process"/>
    <property type="evidence" value="ECO:0007669"/>
    <property type="project" value="TreeGrafter"/>
</dbReference>
<evidence type="ECO:0000256" key="2">
    <source>
        <dbReference type="ARBA" id="ARBA00007957"/>
    </source>
</evidence>
<evidence type="ECO:0000256" key="8">
    <source>
        <dbReference type="PIRSR" id="PIRSR602481-1"/>
    </source>
</evidence>
<evidence type="ECO:0000256" key="7">
    <source>
        <dbReference type="ARBA" id="ARBA00023163"/>
    </source>
</evidence>
<comment type="similarity">
    <text evidence="2">Belongs to the Fur family.</text>
</comment>
<evidence type="ECO:0000313" key="9">
    <source>
        <dbReference type="EMBL" id="RDU69033.1"/>
    </source>
</evidence>
<organism evidence="9 10">
    <name type="scientific">Helicobacter cholecystus</name>
    <dbReference type="NCBI Taxonomy" id="45498"/>
    <lineage>
        <taxon>Bacteria</taxon>
        <taxon>Pseudomonadati</taxon>
        <taxon>Campylobacterota</taxon>
        <taxon>Epsilonproteobacteria</taxon>
        <taxon>Campylobacterales</taxon>
        <taxon>Helicobacteraceae</taxon>
        <taxon>Helicobacter</taxon>
    </lineage>
</organism>
<dbReference type="RefSeq" id="WP_104724672.1">
    <property type="nucleotide sequence ID" value="NZ_FZNE01000004.1"/>
</dbReference>
<dbReference type="InterPro" id="IPR043135">
    <property type="entry name" value="Fur_C"/>
</dbReference>
<dbReference type="PANTHER" id="PTHR33202">
    <property type="entry name" value="ZINC UPTAKE REGULATION PROTEIN"/>
    <property type="match status" value="1"/>
</dbReference>
<dbReference type="GO" id="GO:0000976">
    <property type="term" value="F:transcription cis-regulatory region binding"/>
    <property type="evidence" value="ECO:0007669"/>
    <property type="project" value="TreeGrafter"/>
</dbReference>
<dbReference type="InterPro" id="IPR036390">
    <property type="entry name" value="WH_DNA-bd_sf"/>
</dbReference>
<feature type="binding site" evidence="8">
    <location>
        <position position="128"/>
    </location>
    <ligand>
        <name>Zn(2+)</name>
        <dbReference type="ChEBI" id="CHEBI:29105"/>
    </ligand>
</feature>
<feature type="binding site" evidence="8">
    <location>
        <position position="92"/>
    </location>
    <ligand>
        <name>Zn(2+)</name>
        <dbReference type="ChEBI" id="CHEBI:29105"/>
    </ligand>
</feature>
<evidence type="ECO:0000313" key="10">
    <source>
        <dbReference type="Proteomes" id="UP000257067"/>
    </source>
</evidence>
<dbReference type="Pfam" id="PF01475">
    <property type="entry name" value="FUR"/>
    <property type="match status" value="1"/>
</dbReference>
<feature type="binding site" evidence="8">
    <location>
        <position position="89"/>
    </location>
    <ligand>
        <name>Zn(2+)</name>
        <dbReference type="ChEBI" id="CHEBI:29105"/>
    </ligand>
</feature>
<dbReference type="AlphaFoldDB" id="A0A3D8IVI7"/>
<name>A0A3D8IVI7_9HELI</name>
<gene>
    <name evidence="9" type="ORF">CQA62_04140</name>
</gene>
<keyword evidence="7" id="KW-0804">Transcription</keyword>
<keyword evidence="8" id="KW-0479">Metal-binding</keyword>
<keyword evidence="5" id="KW-0805">Transcription regulation</keyword>
<evidence type="ECO:0000256" key="6">
    <source>
        <dbReference type="ARBA" id="ARBA00023125"/>
    </source>
</evidence>
<dbReference type="GO" id="GO:0008270">
    <property type="term" value="F:zinc ion binding"/>
    <property type="evidence" value="ECO:0007669"/>
    <property type="project" value="TreeGrafter"/>
</dbReference>
<dbReference type="SUPFAM" id="SSF46785">
    <property type="entry name" value="Winged helix' DNA-binding domain"/>
    <property type="match status" value="1"/>
</dbReference>
<dbReference type="InterPro" id="IPR002481">
    <property type="entry name" value="FUR"/>
</dbReference>
<reference evidence="9 10" key="1">
    <citation type="submission" date="2018-04" db="EMBL/GenBank/DDBJ databases">
        <title>Novel Campyloabacter and Helicobacter Species and Strains.</title>
        <authorList>
            <person name="Mannion A.J."/>
            <person name="Shen Z."/>
            <person name="Fox J.G."/>
        </authorList>
    </citation>
    <scope>NUCLEOTIDE SEQUENCE [LARGE SCALE GENOMIC DNA]</scope>
    <source>
        <strain evidence="9 10">ATCC 700242</strain>
    </source>
</reference>
<keyword evidence="4 8" id="KW-0862">Zinc</keyword>
<dbReference type="InterPro" id="IPR036388">
    <property type="entry name" value="WH-like_DNA-bd_sf"/>
</dbReference>
<feature type="binding site" evidence="8">
    <location>
        <position position="131"/>
    </location>
    <ligand>
        <name>Zn(2+)</name>
        <dbReference type="ChEBI" id="CHEBI:29105"/>
    </ligand>
</feature>
<dbReference type="Gene3D" id="3.30.1490.190">
    <property type="match status" value="1"/>
</dbReference>
<evidence type="ECO:0000256" key="5">
    <source>
        <dbReference type="ARBA" id="ARBA00023015"/>
    </source>
</evidence>
<protein>
    <submittedName>
        <fullName evidence="9">Transcriptional repressor</fullName>
    </submittedName>
</protein>
<keyword evidence="3" id="KW-0678">Repressor</keyword>
<keyword evidence="10" id="KW-1185">Reference proteome</keyword>